<feature type="region of interest" description="Disordered" evidence="1">
    <location>
        <begin position="90"/>
        <end position="133"/>
    </location>
</feature>
<reference evidence="2 3" key="1">
    <citation type="submission" date="2024-10" db="EMBL/GenBank/DDBJ databases">
        <title>Updated reference genomes for cyclostephanoid diatoms.</title>
        <authorList>
            <person name="Roberts W.R."/>
            <person name="Alverson A.J."/>
        </authorList>
    </citation>
    <scope>NUCLEOTIDE SEQUENCE [LARGE SCALE GENOMIC DNA]</scope>
    <source>
        <strain evidence="2 3">AJA232-27</strain>
    </source>
</reference>
<evidence type="ECO:0000256" key="1">
    <source>
        <dbReference type="SAM" id="MobiDB-lite"/>
    </source>
</evidence>
<evidence type="ECO:0000313" key="3">
    <source>
        <dbReference type="Proteomes" id="UP001530293"/>
    </source>
</evidence>
<proteinExistence type="predicted"/>
<accession>A0ABD3M7T7</accession>
<feature type="compositionally biased region" description="Basic residues" evidence="1">
    <location>
        <begin position="103"/>
        <end position="116"/>
    </location>
</feature>
<gene>
    <name evidence="2" type="ORF">ACHAWU_004437</name>
</gene>
<dbReference type="SUPFAM" id="SSF55486">
    <property type="entry name" value="Metalloproteases ('zincins'), catalytic domain"/>
    <property type="match status" value="1"/>
</dbReference>
<dbReference type="EMBL" id="JALLBG020000243">
    <property type="protein sequence ID" value="KAL3758046.1"/>
    <property type="molecule type" value="Genomic_DNA"/>
</dbReference>
<comment type="caution">
    <text evidence="2">The sequence shown here is derived from an EMBL/GenBank/DDBJ whole genome shotgun (WGS) entry which is preliminary data.</text>
</comment>
<organism evidence="2 3">
    <name type="scientific">Discostella pseudostelligera</name>
    <dbReference type="NCBI Taxonomy" id="259834"/>
    <lineage>
        <taxon>Eukaryota</taxon>
        <taxon>Sar</taxon>
        <taxon>Stramenopiles</taxon>
        <taxon>Ochrophyta</taxon>
        <taxon>Bacillariophyta</taxon>
        <taxon>Coscinodiscophyceae</taxon>
        <taxon>Thalassiosirophycidae</taxon>
        <taxon>Stephanodiscales</taxon>
        <taxon>Stephanodiscaceae</taxon>
        <taxon>Discostella</taxon>
    </lineage>
</organism>
<dbReference type="InterPro" id="IPR024079">
    <property type="entry name" value="MetalloPept_cat_dom_sf"/>
</dbReference>
<feature type="compositionally biased region" description="Low complexity" evidence="1">
    <location>
        <begin position="26"/>
        <end position="47"/>
    </location>
</feature>
<keyword evidence="3" id="KW-1185">Reference proteome</keyword>
<evidence type="ECO:0000313" key="2">
    <source>
        <dbReference type="EMBL" id="KAL3758046.1"/>
    </source>
</evidence>
<protein>
    <recommendedName>
        <fullName evidence="4">Peptidase M10 metallopeptidase domain-containing protein</fullName>
    </recommendedName>
</protein>
<sequence>MPFLRSSSSDNNDFADYFGNQQQFHTNTNTTTNNNKYAMNNNDTTATTDDDYDNIILNSRKSRSNDMDEIEQSRQAILIYGDDEDQHQKGVVTKAAATQKSNKSNKKGGAGKRRRAAIAPPPHPHQRQPPMVPESNSRRALLAISTLAIIGGAAYLTWKYGLDAPTNWAETQEGAGNLWQAAGNKWNEWDLGNFSDVLDGLDNLDFGNLFDGDPKLGDNTTYLWEEEFIQPSNGGLHLTLRNALDDNWQTEFEQAVSDWQESDALVLETERVDVDHTCTPVDGYMVVCNANFGATGWVGINENSIVRDVIVSSVAKMNEYYLMNADYDHRRFTMCHEIGHGFGLPHTDENPYNANLGNCLDYTDDPSSNLLPGDVNMDKLRGMYLTRRLRTVEEDGTVVERTELMVRR</sequence>
<name>A0ABD3M7T7_9STRA</name>
<dbReference type="Proteomes" id="UP001530293">
    <property type="component" value="Unassembled WGS sequence"/>
</dbReference>
<dbReference type="AlphaFoldDB" id="A0ABD3M7T7"/>
<feature type="region of interest" description="Disordered" evidence="1">
    <location>
        <begin position="20"/>
        <end position="49"/>
    </location>
</feature>
<dbReference type="Gene3D" id="3.40.390.10">
    <property type="entry name" value="Collagenase (Catalytic Domain)"/>
    <property type="match status" value="1"/>
</dbReference>
<evidence type="ECO:0008006" key="4">
    <source>
        <dbReference type="Google" id="ProtNLM"/>
    </source>
</evidence>